<gene>
    <name evidence="2" type="ORF">PtA15_12A43</name>
</gene>
<dbReference type="RefSeq" id="XP_053025613.1">
    <property type="nucleotide sequence ID" value="XM_053162049.1"/>
</dbReference>
<keyword evidence="3" id="KW-1185">Reference proteome</keyword>
<dbReference type="EMBL" id="CP110432">
    <property type="protein sequence ID" value="WAQ90058.1"/>
    <property type="molecule type" value="Genomic_DNA"/>
</dbReference>
<evidence type="ECO:0000313" key="2">
    <source>
        <dbReference type="EMBL" id="WAQ90058.1"/>
    </source>
</evidence>
<organism evidence="2 3">
    <name type="scientific">Puccinia triticina</name>
    <dbReference type="NCBI Taxonomy" id="208348"/>
    <lineage>
        <taxon>Eukaryota</taxon>
        <taxon>Fungi</taxon>
        <taxon>Dikarya</taxon>
        <taxon>Basidiomycota</taxon>
        <taxon>Pucciniomycotina</taxon>
        <taxon>Pucciniomycetes</taxon>
        <taxon>Pucciniales</taxon>
        <taxon>Pucciniaceae</taxon>
        <taxon>Puccinia</taxon>
    </lineage>
</organism>
<feature type="compositionally biased region" description="Acidic residues" evidence="1">
    <location>
        <begin position="9"/>
        <end position="18"/>
    </location>
</feature>
<dbReference type="GeneID" id="77802933"/>
<protein>
    <submittedName>
        <fullName evidence="2">Uncharacterized protein</fullName>
    </submittedName>
</protein>
<reference evidence="2" key="1">
    <citation type="submission" date="2022-10" db="EMBL/GenBank/DDBJ databases">
        <title>Puccinia triticina Genome sequencing and assembly.</title>
        <authorList>
            <person name="Li C."/>
        </authorList>
    </citation>
    <scope>NUCLEOTIDE SEQUENCE</scope>
    <source>
        <strain evidence="2">Pt15</strain>
    </source>
</reference>
<feature type="region of interest" description="Disordered" evidence="1">
    <location>
        <begin position="1"/>
        <end position="31"/>
    </location>
</feature>
<name>A0ABY7D0E1_9BASI</name>
<proteinExistence type="predicted"/>
<dbReference type="Proteomes" id="UP001164743">
    <property type="component" value="Chromosome 12A"/>
</dbReference>
<evidence type="ECO:0000256" key="1">
    <source>
        <dbReference type="SAM" id="MobiDB-lite"/>
    </source>
</evidence>
<evidence type="ECO:0000313" key="3">
    <source>
        <dbReference type="Proteomes" id="UP001164743"/>
    </source>
</evidence>
<accession>A0ABY7D0E1</accession>
<sequence>MSAVALSDQDGEYELDDCIDSRKDTPDPVEPMVTVDTTVATGLIEAYELASKLLLKYQRRPQRSNLPPIQIPSQKIQAEIPPSSLFRANSG</sequence>